<sequence length="251" mass="29487">MIIEFIAPPGSGKTYLAKKIESLFKQEDTGIDGVYTRADISKKGIQSNSSFTKRIFNKLSYLSFIDGNFIRICLKILKSKKKIKIKKREISYILVNFKNNMIINRNINNKSIVILDEGIIQASGIYMGSKYNPKLFDHYLNSVMQNKKINYSKHSKIYIIIESNIEKNYERIEKRKQGWPKVWSEYTNIQKHSALENEFEKVKEIQDRLLLNGENVFLIKNDFNRDSFISDFSQIIKLVNYKIKENNLEFN</sequence>
<dbReference type="EMBL" id="JAPRAT010000011">
    <property type="protein sequence ID" value="MCZ0703000.1"/>
    <property type="molecule type" value="Genomic_DNA"/>
</dbReference>
<reference evidence="1" key="1">
    <citation type="submission" date="2022-11" db="EMBL/GenBank/DDBJ databases">
        <title>WGS of Natronobacillus azotifigens 24KS-1, an anaerobic diazotrophic haloalkaliphile from soda-rich habitats.</title>
        <authorList>
            <person name="Sorokin D.Y."/>
            <person name="Merkel A.Y."/>
        </authorList>
    </citation>
    <scope>NUCLEOTIDE SEQUENCE</scope>
    <source>
        <strain evidence="1">24KS-1</strain>
    </source>
</reference>
<dbReference type="RefSeq" id="WP_268779770.1">
    <property type="nucleotide sequence ID" value="NZ_JAPRAT010000011.1"/>
</dbReference>
<comment type="caution">
    <text evidence="1">The sequence shown here is derived from an EMBL/GenBank/DDBJ whole genome shotgun (WGS) entry which is preliminary data.</text>
</comment>
<protein>
    <submittedName>
        <fullName evidence="1">Uncharacterized protein</fullName>
    </submittedName>
</protein>
<dbReference type="Gene3D" id="3.40.50.300">
    <property type="entry name" value="P-loop containing nucleotide triphosphate hydrolases"/>
    <property type="match status" value="1"/>
</dbReference>
<evidence type="ECO:0000313" key="1">
    <source>
        <dbReference type="EMBL" id="MCZ0703000.1"/>
    </source>
</evidence>
<dbReference type="Proteomes" id="UP001084197">
    <property type="component" value="Unassembled WGS sequence"/>
</dbReference>
<dbReference type="SUPFAM" id="SSF52540">
    <property type="entry name" value="P-loop containing nucleoside triphosphate hydrolases"/>
    <property type="match status" value="1"/>
</dbReference>
<name>A0A9J6RBE3_9BACI</name>
<dbReference type="InterPro" id="IPR027417">
    <property type="entry name" value="P-loop_NTPase"/>
</dbReference>
<organism evidence="1 2">
    <name type="scientific">Natronobacillus azotifigens</name>
    <dbReference type="NCBI Taxonomy" id="472978"/>
    <lineage>
        <taxon>Bacteria</taxon>
        <taxon>Bacillati</taxon>
        <taxon>Bacillota</taxon>
        <taxon>Bacilli</taxon>
        <taxon>Bacillales</taxon>
        <taxon>Bacillaceae</taxon>
        <taxon>Natronobacillus</taxon>
    </lineage>
</organism>
<gene>
    <name evidence="1" type="ORF">OWO01_07225</name>
</gene>
<accession>A0A9J6RBE3</accession>
<evidence type="ECO:0000313" key="2">
    <source>
        <dbReference type="Proteomes" id="UP001084197"/>
    </source>
</evidence>
<keyword evidence="2" id="KW-1185">Reference proteome</keyword>
<proteinExistence type="predicted"/>
<dbReference type="AlphaFoldDB" id="A0A9J6RBE3"/>